<evidence type="ECO:0000313" key="2">
    <source>
        <dbReference type="Proteomes" id="UP001059041"/>
    </source>
</evidence>
<protein>
    <submittedName>
        <fullName evidence="1">Uncharacterized protein</fullName>
    </submittedName>
</protein>
<proteinExistence type="predicted"/>
<sequence length="102" mass="11553">MAFSSAAVLRSISPKTGSFTRQDKFEDLGIQLIKGTIPDESFMGYCTWMGETEKEREKSLENDPCPEFVLSSHSSEEVTFLNCCNSEELIRLLKEQSAEVHR</sequence>
<organism evidence="1 2">
    <name type="scientific">Triplophysa rosa</name>
    <name type="common">Cave loach</name>
    <dbReference type="NCBI Taxonomy" id="992332"/>
    <lineage>
        <taxon>Eukaryota</taxon>
        <taxon>Metazoa</taxon>
        <taxon>Chordata</taxon>
        <taxon>Craniata</taxon>
        <taxon>Vertebrata</taxon>
        <taxon>Euteleostomi</taxon>
        <taxon>Actinopterygii</taxon>
        <taxon>Neopterygii</taxon>
        <taxon>Teleostei</taxon>
        <taxon>Ostariophysi</taxon>
        <taxon>Cypriniformes</taxon>
        <taxon>Nemacheilidae</taxon>
        <taxon>Triplophysa</taxon>
    </lineage>
</organism>
<dbReference type="AlphaFoldDB" id="A0A9W7X710"/>
<comment type="caution">
    <text evidence="1">The sequence shown here is derived from an EMBL/GenBank/DDBJ whole genome shotgun (WGS) entry which is preliminary data.</text>
</comment>
<accession>A0A9W7X710</accession>
<reference evidence="1" key="1">
    <citation type="submission" date="2021-02" db="EMBL/GenBank/DDBJ databases">
        <title>Comparative genomics reveals that relaxation of natural selection precedes convergent phenotypic evolution of cavefish.</title>
        <authorList>
            <person name="Peng Z."/>
        </authorList>
    </citation>
    <scope>NUCLEOTIDE SEQUENCE</scope>
    <source>
        <tissue evidence="1">Muscle</tissue>
    </source>
</reference>
<keyword evidence="2" id="KW-1185">Reference proteome</keyword>
<gene>
    <name evidence="1" type="ORF">IRJ41_024062</name>
</gene>
<evidence type="ECO:0000313" key="1">
    <source>
        <dbReference type="EMBL" id="KAI7814803.1"/>
    </source>
</evidence>
<dbReference type="EMBL" id="JAFHDT010000001">
    <property type="protein sequence ID" value="KAI7814803.1"/>
    <property type="molecule type" value="Genomic_DNA"/>
</dbReference>
<name>A0A9W7X710_TRIRA</name>
<dbReference type="Proteomes" id="UP001059041">
    <property type="component" value="Linkage Group LG1"/>
</dbReference>